<dbReference type="RefSeq" id="WP_269315517.1">
    <property type="nucleotide sequence ID" value="NZ_CP098251.1"/>
</dbReference>
<proteinExistence type="predicted"/>
<gene>
    <name evidence="1" type="ORF">NB646_06055</name>
</gene>
<dbReference type="SMART" id="SM01059">
    <property type="entry name" value="CAT"/>
    <property type="match status" value="1"/>
</dbReference>
<dbReference type="GO" id="GO:0008811">
    <property type="term" value="F:chloramphenicol O-acetyltransferase activity"/>
    <property type="evidence" value="ECO:0007669"/>
    <property type="project" value="InterPro"/>
</dbReference>
<dbReference type="Proteomes" id="UP001164819">
    <property type="component" value="Chromosome"/>
</dbReference>
<dbReference type="EMBL" id="CP098251">
    <property type="protein sequence ID" value="WAV90436.1"/>
    <property type="molecule type" value="Genomic_DNA"/>
</dbReference>
<reference evidence="1" key="1">
    <citation type="journal article" date="2022" name="Front. Microbiol.">
        <title>New perspectives on an old grouping: The genomic and phenotypic variability of Oxalobacter formigenes and the implications for calcium oxalate stone prevention.</title>
        <authorList>
            <person name="Chmiel J.A."/>
            <person name="Carr C."/>
            <person name="Stuivenberg G.A."/>
            <person name="Venema R."/>
            <person name="Chanyi R.M."/>
            <person name="Al K.F."/>
            <person name="Giguere D."/>
            <person name="Say H."/>
            <person name="Akouris P.P."/>
            <person name="Dominguez Romero S.A."/>
            <person name="Kwong A."/>
            <person name="Tai V."/>
            <person name="Koval S.F."/>
            <person name="Razvi H."/>
            <person name="Bjazevic J."/>
            <person name="Burton J.P."/>
        </authorList>
    </citation>
    <scope>NUCLEOTIDE SEQUENCE</scope>
    <source>
        <strain evidence="1">OxK</strain>
    </source>
</reference>
<dbReference type="InterPro" id="IPR023213">
    <property type="entry name" value="CAT-like_dom_sf"/>
</dbReference>
<accession>A0A9E9NSK9</accession>
<dbReference type="SUPFAM" id="SSF52777">
    <property type="entry name" value="CoA-dependent acyltransferases"/>
    <property type="match status" value="1"/>
</dbReference>
<dbReference type="PANTHER" id="PTHR38474">
    <property type="entry name" value="SLR0299 PROTEIN"/>
    <property type="match status" value="1"/>
</dbReference>
<dbReference type="Pfam" id="PF00302">
    <property type="entry name" value="CAT"/>
    <property type="match status" value="1"/>
</dbReference>
<sequence length="215" mass="24428">MRRIDPENWNGKVMFERFADMDMPFFSMTTQLDASSLLERSKAENRSFFSLSLFAVSRAMNSVEAMRYRLLEDGQIVLYDTIDPVYVAMRDDGTITVVRVPFRPDIDTFEAVRREAENRVLSLPNATFDHGGGRNVFFLSVVPWFSFTGMSHPVMLGKRYDSIVRVTLGKYRREGGRIYMPLDVHCHHGFVDGYRLAEVFRAIGAFGQGGGKAGS</sequence>
<dbReference type="PANTHER" id="PTHR38474:SF1">
    <property type="entry name" value="SLR0299 PROTEIN"/>
    <property type="match status" value="1"/>
</dbReference>
<name>A0A9E9NSK9_9BURK</name>
<organism evidence="1">
    <name type="scientific">Oxalobacter aliiformigenes</name>
    <dbReference type="NCBI Taxonomy" id="2946593"/>
    <lineage>
        <taxon>Bacteria</taxon>
        <taxon>Pseudomonadati</taxon>
        <taxon>Pseudomonadota</taxon>
        <taxon>Betaproteobacteria</taxon>
        <taxon>Burkholderiales</taxon>
        <taxon>Oxalobacteraceae</taxon>
        <taxon>Oxalobacter</taxon>
    </lineage>
</organism>
<dbReference type="AlphaFoldDB" id="A0A9E9NSK9"/>
<dbReference type="InterPro" id="IPR001707">
    <property type="entry name" value="Cmp_AcTrfase"/>
</dbReference>
<evidence type="ECO:0000313" key="1">
    <source>
        <dbReference type="EMBL" id="WAV90436.1"/>
    </source>
</evidence>
<dbReference type="Gene3D" id="3.30.559.10">
    <property type="entry name" value="Chloramphenicol acetyltransferase-like domain"/>
    <property type="match status" value="1"/>
</dbReference>
<protein>
    <submittedName>
        <fullName evidence="1">CatA-like O-acetyltransferase</fullName>
    </submittedName>
</protein>